<dbReference type="PROSITE" id="PS50110">
    <property type="entry name" value="RESPONSE_REGULATORY"/>
    <property type="match status" value="1"/>
</dbReference>
<evidence type="ECO:0000256" key="1">
    <source>
        <dbReference type="ARBA" id="ARBA00022553"/>
    </source>
</evidence>
<reference evidence="9" key="1">
    <citation type="journal article" date="2023" name="Arch. Microbiol.">
        <title>Desulfoferula mesophilus gen. nov. sp. nov., a mesophilic sulfate-reducing bacterium isolated from a brackish lake sediment.</title>
        <authorList>
            <person name="Watanabe T."/>
            <person name="Yabe T."/>
            <person name="Tsuji J.M."/>
            <person name="Fukui M."/>
        </authorList>
    </citation>
    <scope>NUCLEOTIDE SEQUENCE [LARGE SCALE GENOMIC DNA]</scope>
    <source>
        <strain evidence="9">12FAK</strain>
    </source>
</reference>
<accession>A0AAU9EI18</accession>
<dbReference type="Pfam" id="PF00196">
    <property type="entry name" value="GerE"/>
    <property type="match status" value="1"/>
</dbReference>
<evidence type="ECO:0000259" key="7">
    <source>
        <dbReference type="PROSITE" id="PS50110"/>
    </source>
</evidence>
<dbReference type="InterPro" id="IPR016032">
    <property type="entry name" value="Sig_transdc_resp-reg_C-effctor"/>
</dbReference>
<dbReference type="PANTHER" id="PTHR43214">
    <property type="entry name" value="TWO-COMPONENT RESPONSE REGULATOR"/>
    <property type="match status" value="1"/>
</dbReference>
<dbReference type="SMART" id="SM00421">
    <property type="entry name" value="HTH_LUXR"/>
    <property type="match status" value="1"/>
</dbReference>
<evidence type="ECO:0000256" key="3">
    <source>
        <dbReference type="ARBA" id="ARBA00023125"/>
    </source>
</evidence>
<dbReference type="Proteomes" id="UP001366166">
    <property type="component" value="Chromosome"/>
</dbReference>
<dbReference type="InterPro" id="IPR039420">
    <property type="entry name" value="WalR-like"/>
</dbReference>
<keyword evidence="1 5" id="KW-0597">Phosphoprotein</keyword>
<evidence type="ECO:0000256" key="2">
    <source>
        <dbReference type="ARBA" id="ARBA00023015"/>
    </source>
</evidence>
<feature type="domain" description="HTH luxR-type" evidence="6">
    <location>
        <begin position="149"/>
        <end position="214"/>
    </location>
</feature>
<dbReference type="PANTHER" id="PTHR43214:SF41">
    <property type="entry name" value="NITRATE_NITRITE RESPONSE REGULATOR PROTEIN NARP"/>
    <property type="match status" value="1"/>
</dbReference>
<dbReference type="GO" id="GO:0003677">
    <property type="term" value="F:DNA binding"/>
    <property type="evidence" value="ECO:0007669"/>
    <property type="project" value="UniProtKB-KW"/>
</dbReference>
<dbReference type="EMBL" id="AP028679">
    <property type="protein sequence ID" value="BEQ13631.1"/>
    <property type="molecule type" value="Genomic_DNA"/>
</dbReference>
<dbReference type="InterPro" id="IPR001789">
    <property type="entry name" value="Sig_transdc_resp-reg_receiver"/>
</dbReference>
<dbReference type="RefSeq" id="WP_338605385.1">
    <property type="nucleotide sequence ID" value="NZ_AP028679.1"/>
</dbReference>
<keyword evidence="4" id="KW-0804">Transcription</keyword>
<keyword evidence="9" id="KW-1185">Reference proteome</keyword>
<keyword evidence="3 8" id="KW-0238">DNA-binding</keyword>
<dbReference type="GO" id="GO:0006355">
    <property type="term" value="P:regulation of DNA-templated transcription"/>
    <property type="evidence" value="ECO:0007669"/>
    <property type="project" value="InterPro"/>
</dbReference>
<evidence type="ECO:0000313" key="8">
    <source>
        <dbReference type="EMBL" id="BEQ13631.1"/>
    </source>
</evidence>
<dbReference type="KEGG" id="dmp:FAK_06970"/>
<dbReference type="SUPFAM" id="SSF52172">
    <property type="entry name" value="CheY-like"/>
    <property type="match status" value="1"/>
</dbReference>
<dbReference type="InterPro" id="IPR011006">
    <property type="entry name" value="CheY-like_superfamily"/>
</dbReference>
<evidence type="ECO:0000313" key="9">
    <source>
        <dbReference type="Proteomes" id="UP001366166"/>
    </source>
</evidence>
<dbReference type="GO" id="GO:0000160">
    <property type="term" value="P:phosphorelay signal transduction system"/>
    <property type="evidence" value="ECO:0007669"/>
    <property type="project" value="InterPro"/>
</dbReference>
<dbReference type="AlphaFoldDB" id="A0AAU9EI18"/>
<protein>
    <submittedName>
        <fullName evidence="8">DNA-binding response regulator</fullName>
    </submittedName>
</protein>
<dbReference type="Pfam" id="PF00072">
    <property type="entry name" value="Response_reg"/>
    <property type="match status" value="1"/>
</dbReference>
<evidence type="ECO:0000259" key="6">
    <source>
        <dbReference type="PROSITE" id="PS50043"/>
    </source>
</evidence>
<evidence type="ECO:0000256" key="5">
    <source>
        <dbReference type="PROSITE-ProRule" id="PRU00169"/>
    </source>
</evidence>
<dbReference type="CDD" id="cd06170">
    <property type="entry name" value="LuxR_C_like"/>
    <property type="match status" value="1"/>
</dbReference>
<dbReference type="PRINTS" id="PR00038">
    <property type="entry name" value="HTHLUXR"/>
</dbReference>
<sequence length="223" mass="24027">MSPKHRVVICDDHSIVREGIKQVLASNPGLEVVGEAAGGLEGLALIAKVKPDVVVTDITMPEMNGIDLTKELAKEFPEIRVVILSVHSRKTFILEALKAGARGYVLKDSAGEKLLDAVEAVLAGESYLDSPVAGHIVDEFVKMPSPVEPAGGGETLTDRERQILSLVVEGFSNKQIAEKLFLSPKTVDNHRAKIMSKLGRRDVIGLVKYALATGLVDPDTWGR</sequence>
<dbReference type="InterPro" id="IPR058245">
    <property type="entry name" value="NreC/VraR/RcsB-like_REC"/>
</dbReference>
<feature type="modified residue" description="4-aspartylphosphate" evidence="5">
    <location>
        <position position="57"/>
    </location>
</feature>
<evidence type="ECO:0000256" key="4">
    <source>
        <dbReference type="ARBA" id="ARBA00023163"/>
    </source>
</evidence>
<organism evidence="8 9">
    <name type="scientific">Desulfoferula mesophila</name>
    <dbReference type="NCBI Taxonomy" id="3058419"/>
    <lineage>
        <taxon>Bacteria</taxon>
        <taxon>Pseudomonadati</taxon>
        <taxon>Thermodesulfobacteriota</taxon>
        <taxon>Desulfarculia</taxon>
        <taxon>Desulfarculales</taxon>
        <taxon>Desulfarculaceae</taxon>
        <taxon>Desulfoferula</taxon>
    </lineage>
</organism>
<dbReference type="PROSITE" id="PS50043">
    <property type="entry name" value="HTH_LUXR_2"/>
    <property type="match status" value="1"/>
</dbReference>
<keyword evidence="2" id="KW-0805">Transcription regulation</keyword>
<gene>
    <name evidence="8" type="primary">citB</name>
    <name evidence="8" type="ORF">FAK_06970</name>
</gene>
<dbReference type="Gene3D" id="3.40.50.2300">
    <property type="match status" value="1"/>
</dbReference>
<proteinExistence type="predicted"/>
<dbReference type="InterPro" id="IPR000792">
    <property type="entry name" value="Tscrpt_reg_LuxR_C"/>
</dbReference>
<feature type="domain" description="Response regulatory" evidence="7">
    <location>
        <begin position="6"/>
        <end position="122"/>
    </location>
</feature>
<dbReference type="CDD" id="cd17535">
    <property type="entry name" value="REC_NarL-like"/>
    <property type="match status" value="1"/>
</dbReference>
<dbReference type="SUPFAM" id="SSF46894">
    <property type="entry name" value="C-terminal effector domain of the bipartite response regulators"/>
    <property type="match status" value="1"/>
</dbReference>
<name>A0AAU9EI18_9BACT</name>
<dbReference type="SMART" id="SM00448">
    <property type="entry name" value="REC"/>
    <property type="match status" value="1"/>
</dbReference>